<proteinExistence type="predicted"/>
<dbReference type="AlphaFoldDB" id="A0A366X746"/>
<evidence type="ECO:0000313" key="2">
    <source>
        <dbReference type="Proteomes" id="UP000252706"/>
    </source>
</evidence>
<comment type="caution">
    <text evidence="1">The sequence shown here is derived from an EMBL/GenBank/DDBJ whole genome shotgun (WGS) entry which is preliminary data.</text>
</comment>
<organism evidence="1 2">
    <name type="scientific">Phaeobacter gallaeciensis</name>
    <dbReference type="NCBI Taxonomy" id="60890"/>
    <lineage>
        <taxon>Bacteria</taxon>
        <taxon>Pseudomonadati</taxon>
        <taxon>Pseudomonadota</taxon>
        <taxon>Alphaproteobacteria</taxon>
        <taxon>Rhodobacterales</taxon>
        <taxon>Roseobacteraceae</taxon>
        <taxon>Phaeobacter</taxon>
    </lineage>
</organism>
<evidence type="ECO:0000313" key="1">
    <source>
        <dbReference type="EMBL" id="RBW60856.1"/>
    </source>
</evidence>
<accession>A0A366X746</accession>
<dbReference type="EMBL" id="QOCE01000010">
    <property type="protein sequence ID" value="RBW60856.1"/>
    <property type="molecule type" value="Genomic_DNA"/>
</dbReference>
<gene>
    <name evidence="1" type="ORF">DS909_03130</name>
</gene>
<reference evidence="1 2" key="1">
    <citation type="submission" date="2018-07" db="EMBL/GenBank/DDBJ databases">
        <title>Modular assembly of carbohydrate-degrading microbial communities in the ocean.</title>
        <authorList>
            <person name="Enke T.N."/>
            <person name="Datta M.S."/>
            <person name="Schwartzman J.A."/>
            <person name="Cermak N."/>
            <person name="Schmitz D.A."/>
            <person name="Barrere J."/>
            <person name="Cordero O.X."/>
        </authorList>
    </citation>
    <scope>NUCLEOTIDE SEQUENCE [LARGE SCALE GENOMIC DNA]</scope>
    <source>
        <strain evidence="1 2">C3M10</strain>
    </source>
</reference>
<dbReference type="Proteomes" id="UP000252706">
    <property type="component" value="Unassembled WGS sequence"/>
</dbReference>
<sequence>MTRRDGTIAHDKKVQFFQLGIEVSRATLLYKRGLREISRHPQKRLTLQGFEAFSPVFLF</sequence>
<name>A0A366X746_9RHOB</name>
<protein>
    <submittedName>
        <fullName evidence="1">Uncharacterized protein</fullName>
    </submittedName>
</protein>